<proteinExistence type="predicted"/>
<evidence type="ECO:0000256" key="1">
    <source>
        <dbReference type="SAM" id="Phobius"/>
    </source>
</evidence>
<keyword evidence="3" id="KW-1185">Reference proteome</keyword>
<comment type="caution">
    <text evidence="2">The sequence shown here is derived from an EMBL/GenBank/DDBJ whole genome shotgun (WGS) entry which is preliminary data.</text>
</comment>
<organism evidence="2 3">
    <name type="scientific">Cirrhinus molitorella</name>
    <name type="common">mud carp</name>
    <dbReference type="NCBI Taxonomy" id="172907"/>
    <lineage>
        <taxon>Eukaryota</taxon>
        <taxon>Metazoa</taxon>
        <taxon>Chordata</taxon>
        <taxon>Craniata</taxon>
        <taxon>Vertebrata</taxon>
        <taxon>Euteleostomi</taxon>
        <taxon>Actinopterygii</taxon>
        <taxon>Neopterygii</taxon>
        <taxon>Teleostei</taxon>
        <taxon>Ostariophysi</taxon>
        <taxon>Cypriniformes</taxon>
        <taxon>Cyprinidae</taxon>
        <taxon>Labeoninae</taxon>
        <taxon>Labeonini</taxon>
        <taxon>Cirrhinus</taxon>
    </lineage>
</organism>
<dbReference type="EMBL" id="JAUYZG010000003">
    <property type="protein sequence ID" value="KAK2911064.1"/>
    <property type="molecule type" value="Genomic_DNA"/>
</dbReference>
<dbReference type="Proteomes" id="UP001187343">
    <property type="component" value="Unassembled WGS sequence"/>
</dbReference>
<name>A0AA88Q7J5_9TELE</name>
<reference evidence="2" key="1">
    <citation type="submission" date="2023-08" db="EMBL/GenBank/DDBJ databases">
        <title>Chromosome-level Genome Assembly of mud carp (Cirrhinus molitorella).</title>
        <authorList>
            <person name="Liu H."/>
        </authorList>
    </citation>
    <scope>NUCLEOTIDE SEQUENCE</scope>
    <source>
        <strain evidence="2">Prfri</strain>
        <tissue evidence="2">Muscle</tissue>
    </source>
</reference>
<accession>A0AA88Q7J5</accession>
<dbReference type="AlphaFoldDB" id="A0AA88Q7J5"/>
<protein>
    <submittedName>
        <fullName evidence="2">Uncharacterized protein</fullName>
    </submittedName>
</protein>
<keyword evidence="1" id="KW-0812">Transmembrane</keyword>
<sequence>MFAVGEEQKERPALPHSMQEPRGGVIGHWPYLGGAVGGILLIHWHLLRGPSHPTDALPLAPVSCLCMWECCCCIRGAVLEMAELRG</sequence>
<evidence type="ECO:0000313" key="2">
    <source>
        <dbReference type="EMBL" id="KAK2911064.1"/>
    </source>
</evidence>
<evidence type="ECO:0000313" key="3">
    <source>
        <dbReference type="Proteomes" id="UP001187343"/>
    </source>
</evidence>
<gene>
    <name evidence="2" type="ORF">Q8A67_003197</name>
</gene>
<feature type="transmembrane region" description="Helical" evidence="1">
    <location>
        <begin position="28"/>
        <end position="47"/>
    </location>
</feature>
<keyword evidence="1" id="KW-1133">Transmembrane helix</keyword>
<keyword evidence="1" id="KW-0472">Membrane</keyword>